<dbReference type="GO" id="GO:0003700">
    <property type="term" value="F:DNA-binding transcription factor activity"/>
    <property type="evidence" value="ECO:0007669"/>
    <property type="project" value="InterPro"/>
</dbReference>
<keyword evidence="3" id="KW-0804">Transcription</keyword>
<evidence type="ECO:0000256" key="3">
    <source>
        <dbReference type="ARBA" id="ARBA00023163"/>
    </source>
</evidence>
<protein>
    <recommendedName>
        <fullName evidence="4">HTH gntR-type domain-containing protein</fullName>
    </recommendedName>
</protein>
<dbReference type="PANTHER" id="PTHR44846">
    <property type="entry name" value="MANNOSYL-D-GLYCERATE TRANSPORT/METABOLISM SYSTEM REPRESSOR MNGR-RELATED"/>
    <property type="match status" value="1"/>
</dbReference>
<dbReference type="InterPro" id="IPR036390">
    <property type="entry name" value="WH_DNA-bd_sf"/>
</dbReference>
<evidence type="ECO:0000313" key="5">
    <source>
        <dbReference type="EMBL" id="GAI31852.1"/>
    </source>
</evidence>
<dbReference type="AlphaFoldDB" id="X1MJM1"/>
<dbReference type="InterPro" id="IPR036388">
    <property type="entry name" value="WH-like_DNA-bd_sf"/>
</dbReference>
<dbReference type="EMBL" id="BARV01016932">
    <property type="protein sequence ID" value="GAI31852.1"/>
    <property type="molecule type" value="Genomic_DNA"/>
</dbReference>
<dbReference type="InterPro" id="IPR000524">
    <property type="entry name" value="Tscrpt_reg_HTH_GntR"/>
</dbReference>
<dbReference type="Pfam" id="PF00392">
    <property type="entry name" value="GntR"/>
    <property type="match status" value="1"/>
</dbReference>
<evidence type="ECO:0000259" key="4">
    <source>
        <dbReference type="PROSITE" id="PS50949"/>
    </source>
</evidence>
<keyword evidence="2" id="KW-0238">DNA-binding</keyword>
<evidence type="ECO:0000256" key="1">
    <source>
        <dbReference type="ARBA" id="ARBA00023015"/>
    </source>
</evidence>
<keyword evidence="1" id="KW-0805">Transcription regulation</keyword>
<dbReference type="GO" id="GO:0003677">
    <property type="term" value="F:DNA binding"/>
    <property type="evidence" value="ECO:0007669"/>
    <property type="project" value="UniProtKB-KW"/>
</dbReference>
<dbReference type="PROSITE" id="PS50949">
    <property type="entry name" value="HTH_GNTR"/>
    <property type="match status" value="1"/>
</dbReference>
<dbReference type="InterPro" id="IPR050679">
    <property type="entry name" value="Bact_HTH_transcr_reg"/>
</dbReference>
<dbReference type="SMART" id="SM00345">
    <property type="entry name" value="HTH_GNTR"/>
    <property type="match status" value="1"/>
</dbReference>
<gene>
    <name evidence="5" type="ORF">S06H3_28947</name>
</gene>
<sequence length="104" mass="12004">MKILELEKVDKNKVIPFYYQVSQILEEIIRRGEIKPGERLPAEEVLADEFEVSRPTINKAISLLVRKSVLSRERGKGTFVRGKEVKLTLMQELASFGEAFKRQI</sequence>
<proteinExistence type="predicted"/>
<accession>X1MJM1</accession>
<name>X1MJM1_9ZZZZ</name>
<dbReference type="PANTHER" id="PTHR44846:SF1">
    <property type="entry name" value="MANNOSYL-D-GLYCERATE TRANSPORT_METABOLISM SYSTEM REPRESSOR MNGR-RELATED"/>
    <property type="match status" value="1"/>
</dbReference>
<feature type="domain" description="HTH gntR-type" evidence="4">
    <location>
        <begin position="15"/>
        <end position="83"/>
    </location>
</feature>
<dbReference type="Gene3D" id="1.10.10.10">
    <property type="entry name" value="Winged helix-like DNA-binding domain superfamily/Winged helix DNA-binding domain"/>
    <property type="match status" value="1"/>
</dbReference>
<dbReference type="FunFam" id="1.10.10.10:FF:000079">
    <property type="entry name" value="GntR family transcriptional regulator"/>
    <property type="match status" value="1"/>
</dbReference>
<organism evidence="5">
    <name type="scientific">marine sediment metagenome</name>
    <dbReference type="NCBI Taxonomy" id="412755"/>
    <lineage>
        <taxon>unclassified sequences</taxon>
        <taxon>metagenomes</taxon>
        <taxon>ecological metagenomes</taxon>
    </lineage>
</organism>
<dbReference type="CDD" id="cd07377">
    <property type="entry name" value="WHTH_GntR"/>
    <property type="match status" value="1"/>
</dbReference>
<comment type="caution">
    <text evidence="5">The sequence shown here is derived from an EMBL/GenBank/DDBJ whole genome shotgun (WGS) entry which is preliminary data.</text>
</comment>
<dbReference type="GO" id="GO:0045892">
    <property type="term" value="P:negative regulation of DNA-templated transcription"/>
    <property type="evidence" value="ECO:0007669"/>
    <property type="project" value="TreeGrafter"/>
</dbReference>
<evidence type="ECO:0000256" key="2">
    <source>
        <dbReference type="ARBA" id="ARBA00023125"/>
    </source>
</evidence>
<reference evidence="5" key="1">
    <citation type="journal article" date="2014" name="Front. Microbiol.">
        <title>High frequency of phylogenetically diverse reductive dehalogenase-homologous genes in deep subseafloor sedimentary metagenomes.</title>
        <authorList>
            <person name="Kawai M."/>
            <person name="Futagami T."/>
            <person name="Toyoda A."/>
            <person name="Takaki Y."/>
            <person name="Nishi S."/>
            <person name="Hori S."/>
            <person name="Arai W."/>
            <person name="Tsubouchi T."/>
            <person name="Morono Y."/>
            <person name="Uchiyama I."/>
            <person name="Ito T."/>
            <person name="Fujiyama A."/>
            <person name="Inagaki F."/>
            <person name="Takami H."/>
        </authorList>
    </citation>
    <scope>NUCLEOTIDE SEQUENCE</scope>
    <source>
        <strain evidence="5">Expedition CK06-06</strain>
    </source>
</reference>
<feature type="non-terminal residue" evidence="5">
    <location>
        <position position="104"/>
    </location>
</feature>
<dbReference type="PRINTS" id="PR00035">
    <property type="entry name" value="HTHGNTR"/>
</dbReference>
<dbReference type="SUPFAM" id="SSF46785">
    <property type="entry name" value="Winged helix' DNA-binding domain"/>
    <property type="match status" value="1"/>
</dbReference>